<dbReference type="Gene3D" id="3.40.720.10">
    <property type="entry name" value="Alkaline Phosphatase, subunit A"/>
    <property type="match status" value="1"/>
</dbReference>
<reference evidence="3" key="1">
    <citation type="submission" date="2015-05" db="EMBL/GenBank/DDBJ databases">
        <authorList>
            <consortium name="Pathogen Informatics"/>
        </authorList>
    </citation>
    <scope>NUCLEOTIDE SEQUENCE [LARGE SCALE GENOMIC DNA]</scope>
    <source>
        <strain evidence="3">L1-83</strain>
    </source>
</reference>
<dbReference type="InterPro" id="IPR017850">
    <property type="entry name" value="Alkaline_phosphatase_core_sf"/>
</dbReference>
<dbReference type="AlphaFoldDB" id="A0A0M6W9W4"/>
<dbReference type="PANTHER" id="PTHR43751">
    <property type="entry name" value="SULFATASE"/>
    <property type="match status" value="1"/>
</dbReference>
<sequence>MEKIAKQLVWNVLFEKAVSYDEKEQYISNYRNEFPEDVDVYAMEIELLVQGNKLEDAYNIAKVALRRNPYLIIVHFNLAKICEMQSKYLEAYRHYSITKFLAGYAEEKDIVPICEKSMQTVLKHLEKSIELLPEKERKLLIEEAIPNMLGCEANQFGYKELRFCSFQNIIGDYYFEYEKKYIGVYQVPNYIINALNNKTAIELKTEIRTVLEDTHLQLPKEPEEWIVPIAVEKVNTLHLIHHEQHEDVKCLQRQAKNFYYYRVCGGSSIVSSDKCYYGEPIPIRKDKEKKKLILSIFVDGLAQVLLNNGRFVELMPNTARYFEKGLICTQAYSSGEWTYPSIAGAMSGLSTVQHMMFHNEIDWKLPDDVKTLMEYFHQEGYHTSIFSGDRRIIPSYGYIRGCDRFIYQLQHVGFSVEKMIGNVIDEIDALKEVNQFVWMTIGDLHDVVDELILPTSVATSLNVKDRDVKQGGTTSVKQSYDSSKQHQYEKMMTYIDRYLGMLFQFLEDTYEDDEIIISLFSDHGQGYLIPDGGQFLGPERSNIAYMFRDGQHIGQTNEIMSLLDYTAIMCKLAGINYNENNVSGRLPKIFGGQGRKWTLTESLHPNDYYRAALVNENYRFYFCNPNEARYDGRFKLVEYVTYLTDKDGKSVNAPDVQKECTNIVLEHIAYLCLN</sequence>
<dbReference type="InterPro" id="IPR000917">
    <property type="entry name" value="Sulfatase_N"/>
</dbReference>
<gene>
    <name evidence="2" type="ORF">RIL183_12931</name>
</gene>
<organism evidence="2 3">
    <name type="scientific">Roseburia inulinivorans</name>
    <dbReference type="NCBI Taxonomy" id="360807"/>
    <lineage>
        <taxon>Bacteria</taxon>
        <taxon>Bacillati</taxon>
        <taxon>Bacillota</taxon>
        <taxon>Clostridia</taxon>
        <taxon>Lachnospirales</taxon>
        <taxon>Lachnospiraceae</taxon>
        <taxon>Roseburia</taxon>
    </lineage>
</organism>
<protein>
    <submittedName>
        <fullName evidence="2">Arylsulfatase A and related enzymes</fullName>
    </submittedName>
</protein>
<accession>A0A0M6W9W4</accession>
<dbReference type="SUPFAM" id="SSF48452">
    <property type="entry name" value="TPR-like"/>
    <property type="match status" value="1"/>
</dbReference>
<keyword evidence="3" id="KW-1185">Reference proteome</keyword>
<evidence type="ECO:0000259" key="1">
    <source>
        <dbReference type="Pfam" id="PF00884"/>
    </source>
</evidence>
<proteinExistence type="predicted"/>
<dbReference type="RefSeq" id="WP_055039037.1">
    <property type="nucleotide sequence ID" value="NZ_CVRS01000014.1"/>
</dbReference>
<dbReference type="Pfam" id="PF00884">
    <property type="entry name" value="Sulfatase"/>
    <property type="match status" value="1"/>
</dbReference>
<dbReference type="OrthoDB" id="9762324at2"/>
<dbReference type="InterPro" id="IPR052701">
    <property type="entry name" value="GAG_Ulvan_Degrading_Sulfatases"/>
</dbReference>
<dbReference type="EMBL" id="CVRS01000014">
    <property type="protein sequence ID" value="CRL32403.1"/>
    <property type="molecule type" value="Genomic_DNA"/>
</dbReference>
<evidence type="ECO:0000313" key="3">
    <source>
        <dbReference type="Proteomes" id="UP000049828"/>
    </source>
</evidence>
<feature type="domain" description="Sulfatase N-terminal" evidence="1">
    <location>
        <begin position="309"/>
        <end position="573"/>
    </location>
</feature>
<evidence type="ECO:0000313" key="2">
    <source>
        <dbReference type="EMBL" id="CRL32403.1"/>
    </source>
</evidence>
<dbReference type="SUPFAM" id="SSF53649">
    <property type="entry name" value="Alkaline phosphatase-like"/>
    <property type="match status" value="1"/>
</dbReference>
<name>A0A0M6W9W4_9FIRM</name>
<dbReference type="InterPro" id="IPR011990">
    <property type="entry name" value="TPR-like_helical_dom_sf"/>
</dbReference>
<dbReference type="Gene3D" id="1.25.40.10">
    <property type="entry name" value="Tetratricopeptide repeat domain"/>
    <property type="match status" value="1"/>
</dbReference>
<dbReference type="Proteomes" id="UP000049828">
    <property type="component" value="Unassembled WGS sequence"/>
</dbReference>
<dbReference type="PANTHER" id="PTHR43751:SF3">
    <property type="entry name" value="SULFATASE N-TERMINAL DOMAIN-CONTAINING PROTEIN"/>
    <property type="match status" value="1"/>
</dbReference>